<proteinExistence type="predicted"/>
<sequence length="38" mass="4626">MYHQNQSCHWRHHCCPRDMHLQLLNPCNASEGRRQQLP</sequence>
<dbReference type="AlphaFoldDB" id="A0A3P6A7Y2"/>
<protein>
    <submittedName>
        <fullName evidence="1">Uncharacterized protein</fullName>
    </submittedName>
</protein>
<evidence type="ECO:0000313" key="1">
    <source>
        <dbReference type="EMBL" id="VDC85699.1"/>
    </source>
</evidence>
<gene>
    <name evidence="1" type="ORF">BRAA02T05443Z</name>
</gene>
<organism evidence="1">
    <name type="scientific">Brassica campestris</name>
    <name type="common">Field mustard</name>
    <dbReference type="NCBI Taxonomy" id="3711"/>
    <lineage>
        <taxon>Eukaryota</taxon>
        <taxon>Viridiplantae</taxon>
        <taxon>Streptophyta</taxon>
        <taxon>Embryophyta</taxon>
        <taxon>Tracheophyta</taxon>
        <taxon>Spermatophyta</taxon>
        <taxon>Magnoliopsida</taxon>
        <taxon>eudicotyledons</taxon>
        <taxon>Gunneridae</taxon>
        <taxon>Pentapetalae</taxon>
        <taxon>rosids</taxon>
        <taxon>malvids</taxon>
        <taxon>Brassicales</taxon>
        <taxon>Brassicaceae</taxon>
        <taxon>Brassiceae</taxon>
        <taxon>Brassica</taxon>
    </lineage>
</organism>
<name>A0A3P6A7Y2_BRACM</name>
<accession>A0A3P6A7Y2</accession>
<dbReference type="EMBL" id="LR031573">
    <property type="protein sequence ID" value="VDC85699.1"/>
    <property type="molecule type" value="Genomic_DNA"/>
</dbReference>
<reference evidence="1" key="1">
    <citation type="submission" date="2018-11" db="EMBL/GenBank/DDBJ databases">
        <authorList>
            <consortium name="Genoscope - CEA"/>
            <person name="William W."/>
        </authorList>
    </citation>
    <scope>NUCLEOTIDE SEQUENCE</scope>
</reference>